<accession>A0A833N5I4</accession>
<protein>
    <submittedName>
        <fullName evidence="2">Transporter substrate-binding domain-containing protein</fullName>
    </submittedName>
</protein>
<evidence type="ECO:0000313" key="2">
    <source>
        <dbReference type="EMBL" id="KAB8027986.1"/>
    </source>
</evidence>
<evidence type="ECO:0000313" key="3">
    <source>
        <dbReference type="Proteomes" id="UP000442694"/>
    </source>
</evidence>
<dbReference type="AlphaFoldDB" id="A0A833N5I4"/>
<evidence type="ECO:0000259" key="1">
    <source>
        <dbReference type="Pfam" id="PF00497"/>
    </source>
</evidence>
<dbReference type="EMBL" id="WFLN01000010">
    <property type="protein sequence ID" value="KAB8027986.1"/>
    <property type="molecule type" value="Genomic_DNA"/>
</dbReference>
<proteinExistence type="predicted"/>
<name>A0A833N5I4_9BACT</name>
<sequence length="234" mass="27190">MKYLDLIFKVYIYLFIFSAKFVYANKIIVTTQDWSPYQVSNNGKLSGITTDMVICIFKKMNKNYDIMVLPWARAQESVKNGKANAFYAAFVTSRRNKYAVPSNSLVEQNWLWVMKKNSKLDPDSKSFRLNTTIGVKFSTALEDFLSDNNYNITDRVKQSSQLIDMLNLGRFDALLTAESIFYNDLKIKKLSKSDFKIVFHSKNSLVFYFSKKYVELNPSIVETFNSYISVCREK</sequence>
<organism evidence="2 3">
    <name type="scientific">Fluviispira multicolorata</name>
    <dbReference type="NCBI Taxonomy" id="2654512"/>
    <lineage>
        <taxon>Bacteria</taxon>
        <taxon>Pseudomonadati</taxon>
        <taxon>Bdellovibrionota</taxon>
        <taxon>Oligoflexia</taxon>
        <taxon>Silvanigrellales</taxon>
        <taxon>Silvanigrellaceae</taxon>
        <taxon>Fluviispira</taxon>
    </lineage>
</organism>
<dbReference type="Proteomes" id="UP000442694">
    <property type="component" value="Unassembled WGS sequence"/>
</dbReference>
<gene>
    <name evidence="2" type="ORF">GCL57_13100</name>
</gene>
<dbReference type="Gene3D" id="3.40.190.10">
    <property type="entry name" value="Periplasmic binding protein-like II"/>
    <property type="match status" value="2"/>
</dbReference>
<dbReference type="InterPro" id="IPR001638">
    <property type="entry name" value="Solute-binding_3/MltF_N"/>
</dbReference>
<reference evidence="2 3" key="1">
    <citation type="submission" date="2019-10" db="EMBL/GenBank/DDBJ databases">
        <title>New genus of Silvanigrellaceae.</title>
        <authorList>
            <person name="Pitt A."/>
            <person name="Hahn M.W."/>
        </authorList>
    </citation>
    <scope>NUCLEOTIDE SEQUENCE [LARGE SCALE GENOMIC DNA]</scope>
    <source>
        <strain evidence="2 3">33A1-SZDP</strain>
    </source>
</reference>
<dbReference type="PANTHER" id="PTHR38834:SF3">
    <property type="entry name" value="SOLUTE-BINDING PROTEIN FAMILY 3_N-TERMINAL DOMAIN-CONTAINING PROTEIN"/>
    <property type="match status" value="1"/>
</dbReference>
<dbReference type="PANTHER" id="PTHR38834">
    <property type="entry name" value="PERIPLASMIC SUBSTRATE BINDING PROTEIN FAMILY 3"/>
    <property type="match status" value="1"/>
</dbReference>
<keyword evidence="3" id="KW-1185">Reference proteome</keyword>
<dbReference type="RefSeq" id="WP_152213808.1">
    <property type="nucleotide sequence ID" value="NZ_WFLN01000010.1"/>
</dbReference>
<dbReference type="SUPFAM" id="SSF53850">
    <property type="entry name" value="Periplasmic binding protein-like II"/>
    <property type="match status" value="1"/>
</dbReference>
<comment type="caution">
    <text evidence="2">The sequence shown here is derived from an EMBL/GenBank/DDBJ whole genome shotgun (WGS) entry which is preliminary data.</text>
</comment>
<feature type="domain" description="Solute-binding protein family 3/N-terminal" evidence="1">
    <location>
        <begin position="28"/>
        <end position="156"/>
    </location>
</feature>
<dbReference type="Pfam" id="PF00497">
    <property type="entry name" value="SBP_bac_3"/>
    <property type="match status" value="1"/>
</dbReference>